<gene>
    <name evidence="4" type="ORF">FHS31_002100</name>
</gene>
<comment type="caution">
    <text evidence="4">The sequence shown here is derived from an EMBL/GenBank/DDBJ whole genome shotgun (WGS) entry which is preliminary data.</text>
</comment>
<protein>
    <submittedName>
        <fullName evidence="4">4-hydroxy-tetrahydrodipicolinate synthase</fullName>
        <ecNumber evidence="4">4.3.3.7</ecNumber>
    </submittedName>
</protein>
<dbReference type="PANTHER" id="PTHR12128:SF38">
    <property type="entry name" value="DIHYDRODIPICOLINATE SYNTHETASE FAMILY PROTEIN (AFU_ORTHOLOGUE AFUA_6G00110)"/>
    <property type="match status" value="1"/>
</dbReference>
<dbReference type="PRINTS" id="PR00146">
    <property type="entry name" value="DHPICSNTHASE"/>
</dbReference>
<evidence type="ECO:0000256" key="1">
    <source>
        <dbReference type="ARBA" id="ARBA00023239"/>
    </source>
</evidence>
<dbReference type="EC" id="4.3.3.7" evidence="4"/>
<dbReference type="PANTHER" id="PTHR12128">
    <property type="entry name" value="DIHYDRODIPICOLINATE SYNTHASE"/>
    <property type="match status" value="1"/>
</dbReference>
<feature type="region of interest" description="Disordered" evidence="3">
    <location>
        <begin position="313"/>
        <end position="332"/>
    </location>
</feature>
<keyword evidence="1 2" id="KW-0456">Lyase</keyword>
<reference evidence="4 5" key="1">
    <citation type="submission" date="2020-03" db="EMBL/GenBank/DDBJ databases">
        <title>Genomic Encyclopedia of Type Strains, Phase III (KMG-III): the genomes of soil and plant-associated and newly described type strains.</title>
        <authorList>
            <person name="Whitman W."/>
        </authorList>
    </citation>
    <scope>NUCLEOTIDE SEQUENCE [LARGE SCALE GENOMIC DNA]</scope>
    <source>
        <strain evidence="4 5">CECT 8804</strain>
    </source>
</reference>
<name>A0ABX0TSI3_9SPHN</name>
<dbReference type="GO" id="GO:0008840">
    <property type="term" value="F:4-hydroxy-tetrahydrodipicolinate synthase activity"/>
    <property type="evidence" value="ECO:0007669"/>
    <property type="project" value="UniProtKB-EC"/>
</dbReference>
<dbReference type="SUPFAM" id="SSF51569">
    <property type="entry name" value="Aldolase"/>
    <property type="match status" value="1"/>
</dbReference>
<organism evidence="4 5">
    <name type="scientific">Sphingomonas vulcanisoli</name>
    <dbReference type="NCBI Taxonomy" id="1658060"/>
    <lineage>
        <taxon>Bacteria</taxon>
        <taxon>Pseudomonadati</taxon>
        <taxon>Pseudomonadota</taxon>
        <taxon>Alphaproteobacteria</taxon>
        <taxon>Sphingomonadales</taxon>
        <taxon>Sphingomonadaceae</taxon>
        <taxon>Sphingomonas</taxon>
    </lineage>
</organism>
<evidence type="ECO:0000256" key="3">
    <source>
        <dbReference type="SAM" id="MobiDB-lite"/>
    </source>
</evidence>
<evidence type="ECO:0000313" key="4">
    <source>
        <dbReference type="EMBL" id="NIJ08483.1"/>
    </source>
</evidence>
<proteinExistence type="inferred from homology"/>
<evidence type="ECO:0000256" key="2">
    <source>
        <dbReference type="PIRNR" id="PIRNR001365"/>
    </source>
</evidence>
<dbReference type="SMART" id="SM01130">
    <property type="entry name" value="DHDPS"/>
    <property type="match status" value="1"/>
</dbReference>
<accession>A0ABX0TSI3</accession>
<dbReference type="Gene3D" id="3.20.20.70">
    <property type="entry name" value="Aldolase class I"/>
    <property type="match status" value="1"/>
</dbReference>
<comment type="similarity">
    <text evidence="2">Belongs to the DapA family.</text>
</comment>
<dbReference type="RefSeq" id="WP_167073300.1">
    <property type="nucleotide sequence ID" value="NZ_JAAOZC010000004.1"/>
</dbReference>
<dbReference type="CDD" id="cd00408">
    <property type="entry name" value="DHDPS-like"/>
    <property type="match status" value="1"/>
</dbReference>
<dbReference type="InterPro" id="IPR002220">
    <property type="entry name" value="DapA-like"/>
</dbReference>
<dbReference type="InterPro" id="IPR013785">
    <property type="entry name" value="Aldolase_TIM"/>
</dbReference>
<sequence length="332" mass="35721">MAAAFPHFTPEGVIPAVLLPFLDDFSIDEASFRQHLRDVAAVRGLAALTVNAHSTEVATCSFDEQTRVLATTMDEVGDVLPVVAGVASESTLQAKKIAKMSADAGASALLVFPPRVFFEGAMHRPAMILDYYRNIAEVTDLPLILFQFPAGKGGATPLTTLAQLAEEMPSLQAIKDYANDPVTVERNYRFLHALPRPIKVLSTHTAWLMGSLVLGCDGLLSGSGSTIAALQVELFEAIKRGDLFAAQAVNDRMYHVTRLFYADPFCDMHNRMKHAQVLLGRLPSALPRQPLLPLEQSEIDRIAEGLTAAGLMPTTASPSDQGVAAARQTVAA</sequence>
<dbReference type="Proteomes" id="UP000727456">
    <property type="component" value="Unassembled WGS sequence"/>
</dbReference>
<evidence type="ECO:0000313" key="5">
    <source>
        <dbReference type="Proteomes" id="UP000727456"/>
    </source>
</evidence>
<dbReference type="EMBL" id="JAAOZC010000004">
    <property type="protein sequence ID" value="NIJ08483.1"/>
    <property type="molecule type" value="Genomic_DNA"/>
</dbReference>
<dbReference type="PIRSF" id="PIRSF001365">
    <property type="entry name" value="DHDPS"/>
    <property type="match status" value="1"/>
</dbReference>
<dbReference type="Pfam" id="PF00701">
    <property type="entry name" value="DHDPS"/>
    <property type="match status" value="1"/>
</dbReference>
<keyword evidence="5" id="KW-1185">Reference proteome</keyword>